<name>A0ACC2EA37_DIPCM</name>
<sequence>MNSGNLPASSLLQQHQQPQLPKPYSSSPFSGLPPCRCTVSQILVRNPYLVKWRVRRHCAKAPGRLKLVIGSLKRGHSVGIRSQKTKGSRREFHSQYGPVRAQEDSTISEGDGQADESENTANAEVGHELPDWSTRIKAAVSRGAARYYEQFLDDVNKEVGINYQNIRESLVEKYISFKDFIEKARKQTEEFRERLEDIRDQGVSTSETVRLSLWPQFVAWNQWELWKNVKQWDARRLGALLLYILLVVASIRGAYMSVITPRLTKNKVNKLANMYMEAIIPEPTAQNLRKLKKALWRKHMPEGLRVKKFLPGPDGEYHRDESYVGEDAWEDSDNEEELDLSKMIKENKDLTAEEKDAYQQLVSDRARSASRRRQSLEPQTNGKGDTSETAKSEIPTSTGTWQDRLADWHEVLERDKWAETFDSLRSKYVIPIPWPEYKANFLKEQRRGKITQNNRAFWVTKRWWKYRPELPYTYFLAKVEGLQVESAVYSADGRKLYVTMRDGFPSEYVVKIPADPYLFEVLSKCGVELDILERSSFSLVLRAFAVVIPGLSILTYIQAVVYRTREIMSEKIYDLIKMNSQQLILPEDSEDKARSQYKDVVVGGDVWLVLEEIMIYMRDPMKYHSKEVRLPRGILISGPPGTGKTLLARAIARESGLPFVFASGAEFVDSRTGSGREKVFEIFFTARANAPSFIFIDEIDALAGKHAEDDPGRRATFRQLLAELDGEPEHTDVDRFSLRQAVILICATNRPDELHDHFLRPGRIDREIHIGLPGEKERVEIFGVHSAGKRLADDVDFSKLVYRTIGFSGADIRNLINEAAIMAVRKGHEEIFQQDFIDVLEKQLFEGIGVVLTEDEQERAEKLIPVNTKRLLAVHEAGHILLAHLFPRFDWHAFTHLMPGGSESALTVYYPRQEMREKGYTTVGYLKMQMVVAHGGRCAERLLIGEDISDGGQDDLAQLSRIAREIAISPASPRLGLFPLTYPGKFEAPKRPDEVDLIPNKWDKPSTQIAQMSVELSELFTREVTRYIDETQREALEGLSKNLNILEKLVDVLLTRTKISGLEVEDIVKEMNPVMLADPMKLPDLNFDDTEMESPRKSFSYYQPLDIYPAPLHRC</sequence>
<protein>
    <submittedName>
        <fullName evidence="1">Uncharacterized protein</fullName>
    </submittedName>
</protein>
<dbReference type="Proteomes" id="UP001162992">
    <property type="component" value="Chromosome 3"/>
</dbReference>
<dbReference type="EMBL" id="CM055094">
    <property type="protein sequence ID" value="KAJ7563243.1"/>
    <property type="molecule type" value="Genomic_DNA"/>
</dbReference>
<gene>
    <name evidence="1" type="ORF">O6H91_03G102400</name>
</gene>
<comment type="caution">
    <text evidence="1">The sequence shown here is derived from an EMBL/GenBank/DDBJ whole genome shotgun (WGS) entry which is preliminary data.</text>
</comment>
<proteinExistence type="predicted"/>
<evidence type="ECO:0000313" key="1">
    <source>
        <dbReference type="EMBL" id="KAJ7563243.1"/>
    </source>
</evidence>
<accession>A0ACC2EA37</accession>
<evidence type="ECO:0000313" key="2">
    <source>
        <dbReference type="Proteomes" id="UP001162992"/>
    </source>
</evidence>
<reference evidence="2" key="1">
    <citation type="journal article" date="2024" name="Proc. Natl. Acad. Sci. U.S.A.">
        <title>Extraordinary preservation of gene collinearity over three hundred million years revealed in homosporous lycophytes.</title>
        <authorList>
            <person name="Li C."/>
            <person name="Wickell D."/>
            <person name="Kuo L.Y."/>
            <person name="Chen X."/>
            <person name="Nie B."/>
            <person name="Liao X."/>
            <person name="Peng D."/>
            <person name="Ji J."/>
            <person name="Jenkins J."/>
            <person name="Williams M."/>
            <person name="Shu S."/>
            <person name="Plott C."/>
            <person name="Barry K."/>
            <person name="Rajasekar S."/>
            <person name="Grimwood J."/>
            <person name="Han X."/>
            <person name="Sun S."/>
            <person name="Hou Z."/>
            <person name="He W."/>
            <person name="Dai G."/>
            <person name="Sun C."/>
            <person name="Schmutz J."/>
            <person name="Leebens-Mack J.H."/>
            <person name="Li F.W."/>
            <person name="Wang L."/>
        </authorList>
    </citation>
    <scope>NUCLEOTIDE SEQUENCE [LARGE SCALE GENOMIC DNA]</scope>
    <source>
        <strain evidence="2">cv. PW_Plant_1</strain>
    </source>
</reference>
<keyword evidence="2" id="KW-1185">Reference proteome</keyword>
<organism evidence="1 2">
    <name type="scientific">Diphasiastrum complanatum</name>
    <name type="common">Issler's clubmoss</name>
    <name type="synonym">Lycopodium complanatum</name>
    <dbReference type="NCBI Taxonomy" id="34168"/>
    <lineage>
        <taxon>Eukaryota</taxon>
        <taxon>Viridiplantae</taxon>
        <taxon>Streptophyta</taxon>
        <taxon>Embryophyta</taxon>
        <taxon>Tracheophyta</taxon>
        <taxon>Lycopodiopsida</taxon>
        <taxon>Lycopodiales</taxon>
        <taxon>Lycopodiaceae</taxon>
        <taxon>Lycopodioideae</taxon>
        <taxon>Diphasiastrum</taxon>
    </lineage>
</organism>